<keyword evidence="8" id="KW-0597">Phosphoprotein</keyword>
<dbReference type="Gene3D" id="1.10.8.60">
    <property type="match status" value="1"/>
</dbReference>
<dbReference type="Gene3D" id="1.10.10.60">
    <property type="entry name" value="Homeodomain-like"/>
    <property type="match status" value="1"/>
</dbReference>
<dbReference type="PROSITE" id="PS50045">
    <property type="entry name" value="SIGMA54_INTERACT_4"/>
    <property type="match status" value="1"/>
</dbReference>
<organism evidence="11 12">
    <name type="scientific">Candidatus Glassbacteria bacterium RBG_16_58_8</name>
    <dbReference type="NCBI Taxonomy" id="1817866"/>
    <lineage>
        <taxon>Bacteria</taxon>
        <taxon>Candidatus Glassiibacteriota</taxon>
    </lineage>
</organism>
<dbReference type="InterPro" id="IPR001789">
    <property type="entry name" value="Sig_transdc_resp-reg_receiver"/>
</dbReference>
<dbReference type="SMART" id="SM00382">
    <property type="entry name" value="AAA"/>
    <property type="match status" value="1"/>
</dbReference>
<dbReference type="PROSITE" id="PS00676">
    <property type="entry name" value="SIGMA54_INTERACT_2"/>
    <property type="match status" value="1"/>
</dbReference>
<keyword evidence="5" id="KW-0805">Transcription regulation</keyword>
<dbReference type="InterPro" id="IPR027417">
    <property type="entry name" value="P-loop_NTPase"/>
</dbReference>
<dbReference type="PROSITE" id="PS50110">
    <property type="entry name" value="RESPONSE_REGULATORY"/>
    <property type="match status" value="1"/>
</dbReference>
<reference evidence="11 12" key="1">
    <citation type="journal article" date="2016" name="Nat. Commun.">
        <title>Thousands of microbial genomes shed light on interconnected biogeochemical processes in an aquifer system.</title>
        <authorList>
            <person name="Anantharaman K."/>
            <person name="Brown C.T."/>
            <person name="Hug L.A."/>
            <person name="Sharon I."/>
            <person name="Castelle C.J."/>
            <person name="Probst A.J."/>
            <person name="Thomas B.C."/>
            <person name="Singh A."/>
            <person name="Wilkins M.J."/>
            <person name="Karaoz U."/>
            <person name="Brodie E.L."/>
            <person name="Williams K.H."/>
            <person name="Hubbard S.S."/>
            <person name="Banfield J.F."/>
        </authorList>
    </citation>
    <scope>NUCLEOTIDE SEQUENCE [LARGE SCALE GENOMIC DNA]</scope>
</reference>
<keyword evidence="2" id="KW-0547">Nucleotide-binding</keyword>
<dbReference type="Pfam" id="PF00072">
    <property type="entry name" value="Response_reg"/>
    <property type="match status" value="1"/>
</dbReference>
<dbReference type="Pfam" id="PF02954">
    <property type="entry name" value="HTH_8"/>
    <property type="match status" value="1"/>
</dbReference>
<evidence type="ECO:0000259" key="9">
    <source>
        <dbReference type="PROSITE" id="PS50045"/>
    </source>
</evidence>
<dbReference type="InterPro" id="IPR002197">
    <property type="entry name" value="HTH_Fis"/>
</dbReference>
<keyword evidence="1" id="KW-0808">Transferase</keyword>
<dbReference type="PANTHER" id="PTHR32071">
    <property type="entry name" value="TRANSCRIPTIONAL REGULATORY PROTEIN"/>
    <property type="match status" value="1"/>
</dbReference>
<dbReference type="InterPro" id="IPR009057">
    <property type="entry name" value="Homeodomain-like_sf"/>
</dbReference>
<dbReference type="SMART" id="SM00065">
    <property type="entry name" value="GAF"/>
    <property type="match status" value="1"/>
</dbReference>
<dbReference type="InterPro" id="IPR025943">
    <property type="entry name" value="Sigma_54_int_dom_ATP-bd_2"/>
</dbReference>
<keyword evidence="7" id="KW-0804">Transcription</keyword>
<dbReference type="FunFam" id="3.40.50.300:FF:000006">
    <property type="entry name" value="DNA-binding transcriptional regulator NtrC"/>
    <property type="match status" value="1"/>
</dbReference>
<evidence type="ECO:0000313" key="12">
    <source>
        <dbReference type="Proteomes" id="UP000179034"/>
    </source>
</evidence>
<dbReference type="Pfam" id="PF25601">
    <property type="entry name" value="AAA_lid_14"/>
    <property type="match status" value="1"/>
</dbReference>
<proteinExistence type="predicted"/>
<protein>
    <recommendedName>
        <fullName evidence="13">Sigma-54-dependent Fis family transcriptional regulator</fullName>
    </recommendedName>
</protein>
<dbReference type="CDD" id="cd00009">
    <property type="entry name" value="AAA"/>
    <property type="match status" value="1"/>
</dbReference>
<dbReference type="Pfam" id="PF00158">
    <property type="entry name" value="Sigma54_activat"/>
    <property type="match status" value="1"/>
</dbReference>
<dbReference type="Proteomes" id="UP000179034">
    <property type="component" value="Unassembled WGS sequence"/>
</dbReference>
<dbReference type="SUPFAM" id="SSF46689">
    <property type="entry name" value="Homeodomain-like"/>
    <property type="match status" value="1"/>
</dbReference>
<dbReference type="InterPro" id="IPR058031">
    <property type="entry name" value="AAA_lid_NorR"/>
</dbReference>
<evidence type="ECO:0000256" key="4">
    <source>
        <dbReference type="ARBA" id="ARBA00022840"/>
    </source>
</evidence>
<evidence type="ECO:0000256" key="1">
    <source>
        <dbReference type="ARBA" id="ARBA00022679"/>
    </source>
</evidence>
<dbReference type="InterPro" id="IPR003593">
    <property type="entry name" value="AAA+_ATPase"/>
</dbReference>
<dbReference type="InterPro" id="IPR025944">
    <property type="entry name" value="Sigma_54_int_dom_CS"/>
</dbReference>
<evidence type="ECO:0000256" key="2">
    <source>
        <dbReference type="ARBA" id="ARBA00022741"/>
    </source>
</evidence>
<evidence type="ECO:0000259" key="10">
    <source>
        <dbReference type="PROSITE" id="PS50110"/>
    </source>
</evidence>
<dbReference type="SUPFAM" id="SSF52540">
    <property type="entry name" value="P-loop containing nucleoside triphosphate hydrolases"/>
    <property type="match status" value="1"/>
</dbReference>
<accession>A0A1F5YCZ5</accession>
<evidence type="ECO:0000256" key="7">
    <source>
        <dbReference type="ARBA" id="ARBA00023163"/>
    </source>
</evidence>
<dbReference type="EMBL" id="MFIW01000016">
    <property type="protein sequence ID" value="OGF98057.1"/>
    <property type="molecule type" value="Genomic_DNA"/>
</dbReference>
<dbReference type="GO" id="GO:0016301">
    <property type="term" value="F:kinase activity"/>
    <property type="evidence" value="ECO:0007669"/>
    <property type="project" value="UniProtKB-KW"/>
</dbReference>
<evidence type="ECO:0000256" key="8">
    <source>
        <dbReference type="PROSITE-ProRule" id="PRU00169"/>
    </source>
</evidence>
<dbReference type="SUPFAM" id="SSF52172">
    <property type="entry name" value="CheY-like"/>
    <property type="match status" value="1"/>
</dbReference>
<gene>
    <name evidence="11" type="ORF">A2Z06_03085</name>
</gene>
<dbReference type="InterPro" id="IPR029016">
    <property type="entry name" value="GAF-like_dom_sf"/>
</dbReference>
<evidence type="ECO:0008006" key="13">
    <source>
        <dbReference type="Google" id="ProtNLM"/>
    </source>
</evidence>
<dbReference type="Gene3D" id="3.40.50.300">
    <property type="entry name" value="P-loop containing nucleotide triphosphate hydrolases"/>
    <property type="match status" value="1"/>
</dbReference>
<comment type="caution">
    <text evidence="11">The sequence shown here is derived from an EMBL/GenBank/DDBJ whole genome shotgun (WGS) entry which is preliminary data.</text>
</comment>
<dbReference type="InterPro" id="IPR002078">
    <property type="entry name" value="Sigma_54_int"/>
</dbReference>
<dbReference type="GO" id="GO:0006355">
    <property type="term" value="P:regulation of DNA-templated transcription"/>
    <property type="evidence" value="ECO:0007669"/>
    <property type="project" value="InterPro"/>
</dbReference>
<dbReference type="AlphaFoldDB" id="A0A1F5YCZ5"/>
<dbReference type="Gene3D" id="3.30.450.40">
    <property type="match status" value="1"/>
</dbReference>
<evidence type="ECO:0000256" key="6">
    <source>
        <dbReference type="ARBA" id="ARBA00023125"/>
    </source>
</evidence>
<dbReference type="GO" id="GO:0005524">
    <property type="term" value="F:ATP binding"/>
    <property type="evidence" value="ECO:0007669"/>
    <property type="project" value="UniProtKB-KW"/>
</dbReference>
<sequence length="644" mass="73901">MNGRKEKSGERIRVLVIDDEPGSRETLKDILEEEGYLVSTAGEWGDALEQMSREHVHIALLDIRLPGMNGVEVLERIRRESPDTAVIMITAYATLENSIRALNLGAYSYLTKPLNIDEVKVQIRRVVENLDLAAERDRLLLETKRWASQLQVVNEMTRGIIVSHDVKELLKVMYREMGEVVRYDDIVISLLDPDKQTIEEFRVDVEGVKARYLPGGKVLRDHAVGWVIRMQEPLITPSLLGNSPFEDERDRLSAGYRSRVILPLAMKGNAMGAVAFESREEGEYREDQLGLLRLIGRQLSVALENARLYEELLESKEALEVENVDLRTKVSDRYNFGNMVVESPEMKEIMRLVARVINSCSAVFLEGESGTGKELIAHCLHFQGPRKEKPFVVVNCGAIPENLLESELFGYEKGAFTGADRVKEGLFERANGGTFFLDEVDELSKALQVKLLRVLQDGEVRRLGAVTSKVLDVRIIAATNRDLKRLVEEKKFREDIFYRLHVYPIRIPPLRERREDIIPLAEHFLEKYRRRTPNRVKDFSSAARSALLRYDWPGNVRELEHVVEKSIHLADGKWIEPEDLGLKPGPESEDGEARWTLKVEREELMRKRVEEALKSHAGNRARAARELGIHRTQLYRYMKRYDIR</sequence>
<dbReference type="SUPFAM" id="SSF55781">
    <property type="entry name" value="GAF domain-like"/>
    <property type="match status" value="1"/>
</dbReference>
<dbReference type="Pfam" id="PF13185">
    <property type="entry name" value="GAF_2"/>
    <property type="match status" value="1"/>
</dbReference>
<keyword evidence="3" id="KW-0418">Kinase</keyword>
<dbReference type="PROSITE" id="PS00688">
    <property type="entry name" value="SIGMA54_INTERACT_3"/>
    <property type="match status" value="1"/>
</dbReference>
<name>A0A1F5YCZ5_9BACT</name>
<evidence type="ECO:0000313" key="11">
    <source>
        <dbReference type="EMBL" id="OGF98057.1"/>
    </source>
</evidence>
<keyword evidence="6" id="KW-0238">DNA-binding</keyword>
<dbReference type="GO" id="GO:0000160">
    <property type="term" value="P:phosphorelay signal transduction system"/>
    <property type="evidence" value="ECO:0007669"/>
    <property type="project" value="InterPro"/>
</dbReference>
<feature type="domain" description="Response regulatory" evidence="10">
    <location>
        <begin position="13"/>
        <end position="127"/>
    </location>
</feature>
<dbReference type="InterPro" id="IPR003018">
    <property type="entry name" value="GAF"/>
</dbReference>
<dbReference type="SMART" id="SM00448">
    <property type="entry name" value="REC"/>
    <property type="match status" value="1"/>
</dbReference>
<feature type="domain" description="Sigma-54 factor interaction" evidence="9">
    <location>
        <begin position="339"/>
        <end position="568"/>
    </location>
</feature>
<dbReference type="Gene3D" id="3.40.50.2300">
    <property type="match status" value="1"/>
</dbReference>
<dbReference type="InterPro" id="IPR011006">
    <property type="entry name" value="CheY-like_superfamily"/>
</dbReference>
<evidence type="ECO:0000256" key="5">
    <source>
        <dbReference type="ARBA" id="ARBA00023015"/>
    </source>
</evidence>
<feature type="modified residue" description="4-aspartylphosphate" evidence="8">
    <location>
        <position position="62"/>
    </location>
</feature>
<dbReference type="InterPro" id="IPR025662">
    <property type="entry name" value="Sigma_54_int_dom_ATP-bd_1"/>
</dbReference>
<dbReference type="GO" id="GO:0043565">
    <property type="term" value="F:sequence-specific DNA binding"/>
    <property type="evidence" value="ECO:0007669"/>
    <property type="project" value="InterPro"/>
</dbReference>
<keyword evidence="4" id="KW-0067">ATP-binding</keyword>
<evidence type="ECO:0000256" key="3">
    <source>
        <dbReference type="ARBA" id="ARBA00022777"/>
    </source>
</evidence>
<dbReference type="PRINTS" id="PR01590">
    <property type="entry name" value="HTHFIS"/>
</dbReference>
<dbReference type="PROSITE" id="PS00675">
    <property type="entry name" value="SIGMA54_INTERACT_1"/>
    <property type="match status" value="1"/>
</dbReference>